<dbReference type="EMBL" id="MBFR01000643">
    <property type="protein sequence ID" value="PVU86586.1"/>
    <property type="molecule type" value="Genomic_DNA"/>
</dbReference>
<feature type="chain" id="PRO_5015706266" description="SCP domain-containing protein" evidence="2">
    <location>
        <begin position="28"/>
        <end position="275"/>
    </location>
</feature>
<dbReference type="Pfam" id="PF00188">
    <property type="entry name" value="CAP"/>
    <property type="match status" value="1"/>
</dbReference>
<feature type="domain" description="SCP" evidence="3">
    <location>
        <begin position="152"/>
        <end position="258"/>
    </location>
</feature>
<evidence type="ECO:0000313" key="5">
    <source>
        <dbReference type="Proteomes" id="UP000245383"/>
    </source>
</evidence>
<dbReference type="CDD" id="cd05379">
    <property type="entry name" value="CAP_bacterial"/>
    <property type="match status" value="1"/>
</dbReference>
<dbReference type="OrthoDB" id="568194at2759"/>
<keyword evidence="2" id="KW-0732">Signal</keyword>
<reference evidence="4 5" key="1">
    <citation type="journal article" date="2018" name="MBio">
        <title>Comparative Genomics Reveals the Core Gene Toolbox for the Fungus-Insect Symbiosis.</title>
        <authorList>
            <person name="Wang Y."/>
            <person name="Stata M."/>
            <person name="Wang W."/>
            <person name="Stajich J.E."/>
            <person name="White M.M."/>
            <person name="Moncalvo J.M."/>
        </authorList>
    </citation>
    <scope>NUCLEOTIDE SEQUENCE [LARGE SCALE GENOMIC DNA]</scope>
    <source>
        <strain evidence="4 5">SWE-8-4</strain>
    </source>
</reference>
<sequence>MYISIKLSLFLSSALLLPVCQIIHVNSYSIPEYKIKKADITKENIPSNRVVTESIASSNQTKTLPSYITKTYKLDSRNGDSAKVKTKTATAAHFYKRASTPDPIFKAGSIPQKNSKMSENPEPNSKTLSNRSNPAQNQPDLQKDINGVVCETNKYRKSRGLKPLKLYNVLSDIAQNQSEHMYKINQDTHDNPSGSLGTRLRSKSVPWLQVSENVADGYLSPESVVSGWIKSPEHLANLVDEDIMVMGVGRKGDYWTQNFAKLSPNFKHNAIDVKC</sequence>
<dbReference type="Proteomes" id="UP000245383">
    <property type="component" value="Unassembled WGS sequence"/>
</dbReference>
<evidence type="ECO:0000259" key="3">
    <source>
        <dbReference type="Pfam" id="PF00188"/>
    </source>
</evidence>
<dbReference type="InterPro" id="IPR014044">
    <property type="entry name" value="CAP_dom"/>
</dbReference>
<name>A0A2T9Y2L3_9FUNG</name>
<dbReference type="STRING" id="133385.A0A2T9Y2L3"/>
<protein>
    <recommendedName>
        <fullName evidence="3">SCP domain-containing protein</fullName>
    </recommendedName>
</protein>
<keyword evidence="5" id="KW-1185">Reference proteome</keyword>
<dbReference type="InterPro" id="IPR035940">
    <property type="entry name" value="CAP_sf"/>
</dbReference>
<evidence type="ECO:0000313" key="4">
    <source>
        <dbReference type="EMBL" id="PVU86586.1"/>
    </source>
</evidence>
<dbReference type="Gene3D" id="3.40.33.10">
    <property type="entry name" value="CAP"/>
    <property type="match status" value="1"/>
</dbReference>
<feature type="region of interest" description="Disordered" evidence="1">
    <location>
        <begin position="103"/>
        <end position="144"/>
    </location>
</feature>
<dbReference type="SUPFAM" id="SSF55797">
    <property type="entry name" value="PR-1-like"/>
    <property type="match status" value="1"/>
</dbReference>
<feature type="signal peptide" evidence="2">
    <location>
        <begin position="1"/>
        <end position="27"/>
    </location>
</feature>
<dbReference type="PANTHER" id="PTHR31157">
    <property type="entry name" value="SCP DOMAIN-CONTAINING PROTEIN"/>
    <property type="match status" value="1"/>
</dbReference>
<accession>A0A2T9Y2L3</accession>
<dbReference type="AlphaFoldDB" id="A0A2T9Y2L3"/>
<dbReference type="PANTHER" id="PTHR31157:SF1">
    <property type="entry name" value="SCP DOMAIN-CONTAINING PROTEIN"/>
    <property type="match status" value="1"/>
</dbReference>
<comment type="caution">
    <text evidence="4">The sequence shown here is derived from an EMBL/GenBank/DDBJ whole genome shotgun (WGS) entry which is preliminary data.</text>
</comment>
<feature type="compositionally biased region" description="Polar residues" evidence="1">
    <location>
        <begin position="111"/>
        <end position="140"/>
    </location>
</feature>
<proteinExistence type="predicted"/>
<evidence type="ECO:0000256" key="1">
    <source>
        <dbReference type="SAM" id="MobiDB-lite"/>
    </source>
</evidence>
<organism evidence="4 5">
    <name type="scientific">Smittium simulii</name>
    <dbReference type="NCBI Taxonomy" id="133385"/>
    <lineage>
        <taxon>Eukaryota</taxon>
        <taxon>Fungi</taxon>
        <taxon>Fungi incertae sedis</taxon>
        <taxon>Zoopagomycota</taxon>
        <taxon>Kickxellomycotina</taxon>
        <taxon>Harpellomycetes</taxon>
        <taxon>Harpellales</taxon>
        <taxon>Legeriomycetaceae</taxon>
        <taxon>Smittium</taxon>
    </lineage>
</organism>
<gene>
    <name evidence="4" type="ORF">BB561_006653</name>
</gene>
<evidence type="ECO:0000256" key="2">
    <source>
        <dbReference type="SAM" id="SignalP"/>
    </source>
</evidence>